<proteinExistence type="predicted"/>
<dbReference type="Proteomes" id="UP000006038">
    <property type="component" value="Chromosome 5"/>
</dbReference>
<sequence length="109" mass="11872">MRTLKGETQTPPPPRNPSRRRRGIAGELPWTSIAGRNCGRRGDSLDASPACAVTFLAAHHARCRSNYRGNAWELVRGSPLAGAPPSWSGKRKRGGGEEGDWVESDFDQC</sequence>
<evidence type="ECO:0000313" key="3">
    <source>
        <dbReference type="Proteomes" id="UP000006038"/>
    </source>
</evidence>
<feature type="region of interest" description="Disordered" evidence="1">
    <location>
        <begin position="78"/>
        <end position="109"/>
    </location>
</feature>
<name>J3M4A6_ORYBR</name>
<dbReference type="AlphaFoldDB" id="J3M4A6"/>
<reference evidence="2" key="1">
    <citation type="journal article" date="2013" name="Nat. Commun.">
        <title>Whole-genome sequencing of Oryza brachyantha reveals mechanisms underlying Oryza genome evolution.</title>
        <authorList>
            <person name="Chen J."/>
            <person name="Huang Q."/>
            <person name="Gao D."/>
            <person name="Wang J."/>
            <person name="Lang Y."/>
            <person name="Liu T."/>
            <person name="Li B."/>
            <person name="Bai Z."/>
            <person name="Luis Goicoechea J."/>
            <person name="Liang C."/>
            <person name="Chen C."/>
            <person name="Zhang W."/>
            <person name="Sun S."/>
            <person name="Liao Y."/>
            <person name="Zhang X."/>
            <person name="Yang L."/>
            <person name="Song C."/>
            <person name="Wang M."/>
            <person name="Shi J."/>
            <person name="Liu G."/>
            <person name="Liu J."/>
            <person name="Zhou H."/>
            <person name="Zhou W."/>
            <person name="Yu Q."/>
            <person name="An N."/>
            <person name="Chen Y."/>
            <person name="Cai Q."/>
            <person name="Wang B."/>
            <person name="Liu B."/>
            <person name="Min J."/>
            <person name="Huang Y."/>
            <person name="Wu H."/>
            <person name="Li Z."/>
            <person name="Zhang Y."/>
            <person name="Yin Y."/>
            <person name="Song W."/>
            <person name="Jiang J."/>
            <person name="Jackson S.A."/>
            <person name="Wing R.A."/>
            <person name="Wang J."/>
            <person name="Chen M."/>
        </authorList>
    </citation>
    <scope>NUCLEOTIDE SEQUENCE [LARGE SCALE GENOMIC DNA]</scope>
    <source>
        <strain evidence="2">cv. IRGC 101232</strain>
    </source>
</reference>
<reference evidence="2" key="2">
    <citation type="submission" date="2013-04" db="UniProtKB">
        <authorList>
            <consortium name="EnsemblPlants"/>
        </authorList>
    </citation>
    <scope>IDENTIFICATION</scope>
</reference>
<keyword evidence="3" id="KW-1185">Reference proteome</keyword>
<protein>
    <submittedName>
        <fullName evidence="2">Uncharacterized protein</fullName>
    </submittedName>
</protein>
<dbReference type="Gramene" id="OB05G14300.1">
    <property type="protein sequence ID" value="OB05G14300.1"/>
    <property type="gene ID" value="OB05G14300"/>
</dbReference>
<accession>J3M4A6</accession>
<evidence type="ECO:0000313" key="2">
    <source>
        <dbReference type="EnsemblPlants" id="OB05G14300.1"/>
    </source>
</evidence>
<feature type="region of interest" description="Disordered" evidence="1">
    <location>
        <begin position="1"/>
        <end position="27"/>
    </location>
</feature>
<organism evidence="2">
    <name type="scientific">Oryza brachyantha</name>
    <name type="common">malo sina</name>
    <dbReference type="NCBI Taxonomy" id="4533"/>
    <lineage>
        <taxon>Eukaryota</taxon>
        <taxon>Viridiplantae</taxon>
        <taxon>Streptophyta</taxon>
        <taxon>Embryophyta</taxon>
        <taxon>Tracheophyta</taxon>
        <taxon>Spermatophyta</taxon>
        <taxon>Magnoliopsida</taxon>
        <taxon>Liliopsida</taxon>
        <taxon>Poales</taxon>
        <taxon>Poaceae</taxon>
        <taxon>BOP clade</taxon>
        <taxon>Oryzoideae</taxon>
        <taxon>Oryzeae</taxon>
        <taxon>Oryzinae</taxon>
        <taxon>Oryza</taxon>
    </lineage>
</organism>
<dbReference type="EnsemblPlants" id="OB05G14300.1">
    <property type="protein sequence ID" value="OB05G14300.1"/>
    <property type="gene ID" value="OB05G14300"/>
</dbReference>
<evidence type="ECO:0000256" key="1">
    <source>
        <dbReference type="SAM" id="MobiDB-lite"/>
    </source>
</evidence>
<dbReference type="HOGENOM" id="CLU_2188016_0_0_1"/>
<feature type="compositionally biased region" description="Acidic residues" evidence="1">
    <location>
        <begin position="97"/>
        <end position="109"/>
    </location>
</feature>